<dbReference type="Proteomes" id="UP001295423">
    <property type="component" value="Unassembled WGS sequence"/>
</dbReference>
<accession>A0AAD2CRH3</accession>
<dbReference type="InterPro" id="IPR016193">
    <property type="entry name" value="Cytidine_deaminase-like"/>
</dbReference>
<dbReference type="Gene3D" id="3.40.140.10">
    <property type="entry name" value="Cytidine Deaminase, domain 2"/>
    <property type="match status" value="1"/>
</dbReference>
<reference evidence="2" key="1">
    <citation type="submission" date="2023-08" db="EMBL/GenBank/DDBJ databases">
        <authorList>
            <person name="Audoor S."/>
            <person name="Bilcke G."/>
        </authorList>
    </citation>
    <scope>NUCLEOTIDE SEQUENCE</scope>
</reference>
<organism evidence="2 3">
    <name type="scientific">Cylindrotheca closterium</name>
    <dbReference type="NCBI Taxonomy" id="2856"/>
    <lineage>
        <taxon>Eukaryota</taxon>
        <taxon>Sar</taxon>
        <taxon>Stramenopiles</taxon>
        <taxon>Ochrophyta</taxon>
        <taxon>Bacillariophyta</taxon>
        <taxon>Bacillariophyceae</taxon>
        <taxon>Bacillariophycidae</taxon>
        <taxon>Bacillariales</taxon>
        <taxon>Bacillariaceae</taxon>
        <taxon>Cylindrotheca</taxon>
    </lineage>
</organism>
<dbReference type="EMBL" id="CAKOGP040000335">
    <property type="protein sequence ID" value="CAJ1934416.1"/>
    <property type="molecule type" value="Genomic_DNA"/>
</dbReference>
<name>A0AAD2CRH3_9STRA</name>
<dbReference type="GO" id="GO:0003824">
    <property type="term" value="F:catalytic activity"/>
    <property type="evidence" value="ECO:0007669"/>
    <property type="project" value="InterPro"/>
</dbReference>
<evidence type="ECO:0000313" key="3">
    <source>
        <dbReference type="Proteomes" id="UP001295423"/>
    </source>
</evidence>
<comment type="caution">
    <text evidence="2">The sequence shown here is derived from an EMBL/GenBank/DDBJ whole genome shotgun (WGS) entry which is preliminary data.</text>
</comment>
<keyword evidence="3" id="KW-1185">Reference proteome</keyword>
<sequence length="708" mass="77211">MIVRSIAVVALSLQGTAFTNPQCSHRSSLNEEKGIGGKSRNLSEELYSMEKGNGDTEYQLAEDFEGQNNGANGIEMNGFMPQPAAPHMELSEADSEEEEVEIDERQLFDEDNMRKAVQEAQAYGGELGSRSSYPNPTTGAILVAEDGTVLARGHSDYMRDAVQAVMEDAGLDVSPLNEWCVKWPSSDKLRKSLRDATLYLTLEPTCERKGQALPPVTQLIELSGVQRVVIGSPDPIPELSSKGAGALHSAGIEVKMGSVLLDDCNSLVERYSERVNEKFQRLARKHYKQFQKPFGFLHCSVVDSDNLEAFARHGNAFGKTFDGNNLSFREFGAYEIAPPPEVIWAEDREEVDDSEFETVTDDFFSLDFEGEDFQEELDGSPMMPWYNEVDAVVATFPRPGNGLGDDDSVSSRLNGLKWLATHGSQLRAGVERILVMDATDLPDLPLSNDDPNLPKGVDVESFWRGKDRKPTRVLLRRGRSAQAQAAAKAAAEAAGAAAKAALAAKEAIETGDAESAAEAAIECQQAAAAATELAQKELMGALELKQKLVNLGAKVETLSGGEPIDVMKHLGKRNGYTSVVWRAGCWGNRGVQSILAGAFQWVSAHIAVDASGGKFWQLMLAERAVQGACGHESKVKVFAGQEDISMEYCDEPEADGDCVVSVSGKPVRHVRLDCRVALMDPDRPRETVLHKTAKLNKKIIEEDAPWFL</sequence>
<evidence type="ECO:0000259" key="1">
    <source>
        <dbReference type="PROSITE" id="PS51747"/>
    </source>
</evidence>
<dbReference type="SUPFAM" id="SSF53927">
    <property type="entry name" value="Cytidine deaminase-like"/>
    <property type="match status" value="1"/>
</dbReference>
<evidence type="ECO:0000313" key="2">
    <source>
        <dbReference type="EMBL" id="CAJ1934416.1"/>
    </source>
</evidence>
<gene>
    <name evidence="2" type="ORF">CYCCA115_LOCUS3756</name>
</gene>
<feature type="domain" description="CMP/dCMP-type deaminase" evidence="1">
    <location>
        <begin position="108"/>
        <end position="247"/>
    </location>
</feature>
<proteinExistence type="predicted"/>
<dbReference type="InterPro" id="IPR002125">
    <property type="entry name" value="CMP_dCMP_dom"/>
</dbReference>
<dbReference type="PROSITE" id="PS51747">
    <property type="entry name" value="CYT_DCMP_DEAMINASES_2"/>
    <property type="match status" value="1"/>
</dbReference>
<protein>
    <recommendedName>
        <fullName evidence="1">CMP/dCMP-type deaminase domain-containing protein</fullName>
    </recommendedName>
</protein>
<dbReference type="AlphaFoldDB" id="A0AAD2CRH3"/>